<reference evidence="2" key="2">
    <citation type="journal article" date="2019" name="Syst. Entomol.">
        <title>Higher-level phylogeny and evolutionary history of Pentatomomorpha (Hemiptera: Heteroptera) inferred from mitochondrial genome sequences.</title>
        <authorList>
            <person name="Liu Y."/>
            <person name="Li H."/>
            <person name="Song F."/>
            <person name="Zhao Y."/>
            <person name="Wilson J.-J."/>
            <person name="Cai W."/>
        </authorList>
    </citation>
    <scope>NUCLEOTIDE SEQUENCE</scope>
</reference>
<organism evidence="2">
    <name type="scientific">Dindymus rubiginosus</name>
    <dbReference type="NCBI Taxonomy" id="1906767"/>
    <lineage>
        <taxon>Eukaryota</taxon>
        <taxon>Metazoa</taxon>
        <taxon>Ecdysozoa</taxon>
        <taxon>Arthropoda</taxon>
        <taxon>Hexapoda</taxon>
        <taxon>Insecta</taxon>
        <taxon>Pterygota</taxon>
        <taxon>Neoptera</taxon>
        <taxon>Paraneoptera</taxon>
        <taxon>Hemiptera</taxon>
        <taxon>Heteroptera</taxon>
        <taxon>Panheteroptera</taxon>
        <taxon>Pentatomomorpha</taxon>
        <taxon>Pyrrhocoroidea</taxon>
        <taxon>Pyrrhocoridae</taxon>
        <taxon>Dindymus</taxon>
    </lineage>
</organism>
<reference evidence="2" key="1">
    <citation type="submission" date="2016-05" db="EMBL/GenBank/DDBJ databases">
        <authorList>
            <person name="Yang C."/>
            <person name="Li H."/>
            <person name="Cai W.Z."/>
        </authorList>
    </citation>
    <scope>NUCLEOTIDE SEQUENCE</scope>
</reference>
<accession>A0A4Y1JVY4</accession>
<feature type="transmembrane region" description="Helical" evidence="1">
    <location>
        <begin position="6"/>
        <end position="28"/>
    </location>
</feature>
<keyword evidence="1" id="KW-1133">Transmembrane helix</keyword>
<dbReference type="AlphaFoldDB" id="A0A4Y1JVY4"/>
<keyword evidence="1" id="KW-0472">Membrane</keyword>
<keyword evidence="2" id="KW-0496">Mitochondrion</keyword>
<evidence type="ECO:0000256" key="1">
    <source>
        <dbReference type="SAM" id="Phobius"/>
    </source>
</evidence>
<proteinExistence type="predicted"/>
<dbReference type="CTD" id="4509"/>
<keyword evidence="1" id="KW-0812">Transmembrane</keyword>
<name>A0A4Y1JVY4_9HEMI</name>
<gene>
    <name evidence="2" type="primary">ATP8</name>
</gene>
<evidence type="ECO:0000313" key="2">
    <source>
        <dbReference type="EMBL" id="APO08939.1"/>
    </source>
</evidence>
<sequence length="51" mass="6392">MPQMAPLWWEMIYMTITSMLILMSILIYHNNMMNPTKTYKNKKYNFLTWKW</sequence>
<protein>
    <submittedName>
        <fullName evidence="2">ATP synthase F0 subunit 8</fullName>
    </submittedName>
</protein>
<geneLocation type="mitochondrion" evidence="2"/>
<dbReference type="EMBL" id="KX345790">
    <property type="protein sequence ID" value="APO08939.1"/>
    <property type="molecule type" value="Genomic_DNA"/>
</dbReference>
<dbReference type="RefSeq" id="YP_009643496.1">
    <property type="nucleotide sequence ID" value="NC_042439.1"/>
</dbReference>
<dbReference type="GeneID" id="41700674"/>